<feature type="region of interest" description="Disordered" evidence="1">
    <location>
        <begin position="1"/>
        <end position="37"/>
    </location>
</feature>
<feature type="compositionally biased region" description="Polar residues" evidence="1">
    <location>
        <begin position="170"/>
        <end position="184"/>
    </location>
</feature>
<comment type="caution">
    <text evidence="2">The sequence shown here is derived from an EMBL/GenBank/DDBJ whole genome shotgun (WGS) entry which is preliminary data.</text>
</comment>
<feature type="region of interest" description="Disordered" evidence="1">
    <location>
        <begin position="168"/>
        <end position="244"/>
    </location>
</feature>
<evidence type="ECO:0000313" key="3">
    <source>
        <dbReference type="Proteomes" id="UP001465755"/>
    </source>
</evidence>
<evidence type="ECO:0000313" key="2">
    <source>
        <dbReference type="EMBL" id="KAK9798942.1"/>
    </source>
</evidence>
<dbReference type="EMBL" id="JALJOQ010000094">
    <property type="protein sequence ID" value="KAK9798942.1"/>
    <property type="molecule type" value="Genomic_DNA"/>
</dbReference>
<accession>A0AAW1NXZ2</accession>
<proteinExistence type="predicted"/>
<reference evidence="2 3" key="1">
    <citation type="journal article" date="2024" name="Nat. Commun.">
        <title>Phylogenomics reveals the evolutionary origins of lichenization in chlorophyte algae.</title>
        <authorList>
            <person name="Puginier C."/>
            <person name="Libourel C."/>
            <person name="Otte J."/>
            <person name="Skaloud P."/>
            <person name="Haon M."/>
            <person name="Grisel S."/>
            <person name="Petersen M."/>
            <person name="Berrin J.G."/>
            <person name="Delaux P.M."/>
            <person name="Dal Grande F."/>
            <person name="Keller J."/>
        </authorList>
    </citation>
    <scope>NUCLEOTIDE SEQUENCE [LARGE SCALE GENOMIC DNA]</scope>
    <source>
        <strain evidence="2 3">SAG 2036</strain>
    </source>
</reference>
<keyword evidence="3" id="KW-1185">Reference proteome</keyword>
<evidence type="ECO:0000256" key="1">
    <source>
        <dbReference type="SAM" id="MobiDB-lite"/>
    </source>
</evidence>
<sequence>MVEGGGGADPWRVTARARSSTPRGRAGRSATAGHSRVLNEPAEDMGRPIYVHVEEEPTLAADQECRGWRSFALRLGRTTQSLRDFEASTDATSDPADRAAHAGPLLTLTDNTGFPGNDLPGLEGEDDGGDWEALDGTPLAVRGHTRAHDARRSATPELPHIHPVTWTPIVHTSDQGPTASISSEEWQDMERAGGQGGPWRGVRLPEWSNPSPRSRRLPRRASASDQRRRHWVAATHPQPQPDSTVSMRARDVMRRELMGTTVGRRAAGDIMPSVREAWDQGRTTSALEMARHAARDLLHQLDVRIAESRARNQIAREELDANLDRASAAAHAVQHADWLDACDPPEL</sequence>
<gene>
    <name evidence="2" type="ORF">WJX73_005678</name>
</gene>
<dbReference type="AlphaFoldDB" id="A0AAW1NXZ2"/>
<organism evidence="2 3">
    <name type="scientific">Symbiochloris irregularis</name>
    <dbReference type="NCBI Taxonomy" id="706552"/>
    <lineage>
        <taxon>Eukaryota</taxon>
        <taxon>Viridiplantae</taxon>
        <taxon>Chlorophyta</taxon>
        <taxon>core chlorophytes</taxon>
        <taxon>Trebouxiophyceae</taxon>
        <taxon>Trebouxiales</taxon>
        <taxon>Trebouxiaceae</taxon>
        <taxon>Symbiochloris</taxon>
    </lineage>
</organism>
<protein>
    <submittedName>
        <fullName evidence="2">Uncharacterized protein</fullName>
    </submittedName>
</protein>
<dbReference type="Proteomes" id="UP001465755">
    <property type="component" value="Unassembled WGS sequence"/>
</dbReference>
<name>A0AAW1NXZ2_9CHLO</name>